<proteinExistence type="predicted"/>
<feature type="compositionally biased region" description="Basic and acidic residues" evidence="1">
    <location>
        <begin position="54"/>
        <end position="63"/>
    </location>
</feature>
<feature type="compositionally biased region" description="Basic and acidic residues" evidence="1">
    <location>
        <begin position="30"/>
        <end position="39"/>
    </location>
</feature>
<organism evidence="2 3">
    <name type="scientific">Pleurodeles waltl</name>
    <name type="common">Iberian ribbed newt</name>
    <dbReference type="NCBI Taxonomy" id="8319"/>
    <lineage>
        <taxon>Eukaryota</taxon>
        <taxon>Metazoa</taxon>
        <taxon>Chordata</taxon>
        <taxon>Craniata</taxon>
        <taxon>Vertebrata</taxon>
        <taxon>Euteleostomi</taxon>
        <taxon>Amphibia</taxon>
        <taxon>Batrachia</taxon>
        <taxon>Caudata</taxon>
        <taxon>Salamandroidea</taxon>
        <taxon>Salamandridae</taxon>
        <taxon>Pleurodelinae</taxon>
        <taxon>Pleurodeles</taxon>
    </lineage>
</organism>
<evidence type="ECO:0000256" key="1">
    <source>
        <dbReference type="SAM" id="MobiDB-lite"/>
    </source>
</evidence>
<evidence type="ECO:0000313" key="2">
    <source>
        <dbReference type="EMBL" id="KAJ1178218.1"/>
    </source>
</evidence>
<protein>
    <submittedName>
        <fullName evidence="2">Uncharacterized protein</fullName>
    </submittedName>
</protein>
<sequence length="134" mass="14208">MIQTDEGHCDGLARKTPRTKPTCAGAARGVLEHHGESTNEGRSSPVMSGFQAGTRKEEVEKRLATASGSVEGVEEENCEEERREPGESDEESGEWFLPSWGEKEDEAANGGLHPAVAQEALGSGCDSPLVLEGA</sequence>
<feature type="region of interest" description="Disordered" evidence="1">
    <location>
        <begin position="1"/>
        <end position="108"/>
    </location>
</feature>
<feature type="compositionally biased region" description="Basic and acidic residues" evidence="1">
    <location>
        <begin position="1"/>
        <end position="13"/>
    </location>
</feature>
<dbReference type="EMBL" id="JANPWB010000006">
    <property type="protein sequence ID" value="KAJ1178218.1"/>
    <property type="molecule type" value="Genomic_DNA"/>
</dbReference>
<accession>A0AAV7TNP3</accession>
<name>A0AAV7TNP3_PLEWA</name>
<evidence type="ECO:0000313" key="3">
    <source>
        <dbReference type="Proteomes" id="UP001066276"/>
    </source>
</evidence>
<dbReference type="AlphaFoldDB" id="A0AAV7TNP3"/>
<keyword evidence="3" id="KW-1185">Reference proteome</keyword>
<comment type="caution">
    <text evidence="2">The sequence shown here is derived from an EMBL/GenBank/DDBJ whole genome shotgun (WGS) entry which is preliminary data.</text>
</comment>
<reference evidence="2" key="1">
    <citation type="journal article" date="2022" name="bioRxiv">
        <title>Sequencing and chromosome-scale assembly of the giantPleurodeles waltlgenome.</title>
        <authorList>
            <person name="Brown T."/>
            <person name="Elewa A."/>
            <person name="Iarovenko S."/>
            <person name="Subramanian E."/>
            <person name="Araus A.J."/>
            <person name="Petzold A."/>
            <person name="Susuki M."/>
            <person name="Suzuki K.-i.T."/>
            <person name="Hayashi T."/>
            <person name="Toyoda A."/>
            <person name="Oliveira C."/>
            <person name="Osipova E."/>
            <person name="Leigh N.D."/>
            <person name="Simon A."/>
            <person name="Yun M.H."/>
        </authorList>
    </citation>
    <scope>NUCLEOTIDE SEQUENCE</scope>
    <source>
        <strain evidence="2">20211129_DDA</strain>
        <tissue evidence="2">Liver</tissue>
    </source>
</reference>
<gene>
    <name evidence="2" type="ORF">NDU88_003465</name>
</gene>
<dbReference type="Proteomes" id="UP001066276">
    <property type="component" value="Chromosome 3_2"/>
</dbReference>